<dbReference type="InterPro" id="IPR013922">
    <property type="entry name" value="Cyclin_PHO80-like"/>
</dbReference>
<dbReference type="Proteomes" id="UP000541558">
    <property type="component" value="Unassembled WGS sequence"/>
</dbReference>
<dbReference type="InterPro" id="IPR036915">
    <property type="entry name" value="Cyclin-like_sf"/>
</dbReference>
<dbReference type="OrthoDB" id="3027989at2759"/>
<dbReference type="PANTHER" id="PTHR15615">
    <property type="match status" value="1"/>
</dbReference>
<organism evidence="1 2">
    <name type="scientific">Ephemerocybe angulata</name>
    <dbReference type="NCBI Taxonomy" id="980116"/>
    <lineage>
        <taxon>Eukaryota</taxon>
        <taxon>Fungi</taxon>
        <taxon>Dikarya</taxon>
        <taxon>Basidiomycota</taxon>
        <taxon>Agaricomycotina</taxon>
        <taxon>Agaricomycetes</taxon>
        <taxon>Agaricomycetidae</taxon>
        <taxon>Agaricales</taxon>
        <taxon>Agaricineae</taxon>
        <taxon>Psathyrellaceae</taxon>
        <taxon>Ephemerocybe</taxon>
    </lineage>
</organism>
<evidence type="ECO:0000313" key="2">
    <source>
        <dbReference type="Proteomes" id="UP000541558"/>
    </source>
</evidence>
<name>A0A8H5C095_9AGAR</name>
<dbReference type="GO" id="GO:0005634">
    <property type="term" value="C:nucleus"/>
    <property type="evidence" value="ECO:0007669"/>
    <property type="project" value="TreeGrafter"/>
</dbReference>
<dbReference type="GO" id="GO:0000307">
    <property type="term" value="C:cyclin-dependent protein kinase holoenzyme complex"/>
    <property type="evidence" value="ECO:0007669"/>
    <property type="project" value="TreeGrafter"/>
</dbReference>
<protein>
    <recommendedName>
        <fullName evidence="3">Cyclin N-terminal domain-containing protein</fullName>
    </recommendedName>
</protein>
<sequence>MRVKARFPSSHGTSGHRIFTAAIIIASKTLHDQTYTNKTWTSLVGGGFSLRELNQMERDMCKFLDWDLQIDHLDLEAFEKVVVAGYSQDSDNYPLIPLALISKRFKLAEQFSSRHGTAEVYFAVQKLQRVPASGA</sequence>
<dbReference type="CDD" id="cd20557">
    <property type="entry name" value="CYCLIN_ScPCL1-like"/>
    <property type="match status" value="1"/>
</dbReference>
<reference evidence="1 2" key="1">
    <citation type="journal article" date="2020" name="ISME J.">
        <title>Uncovering the hidden diversity of litter-decomposition mechanisms in mushroom-forming fungi.</title>
        <authorList>
            <person name="Floudas D."/>
            <person name="Bentzer J."/>
            <person name="Ahren D."/>
            <person name="Johansson T."/>
            <person name="Persson P."/>
            <person name="Tunlid A."/>
        </authorList>
    </citation>
    <scope>NUCLEOTIDE SEQUENCE [LARGE SCALE GENOMIC DNA]</scope>
    <source>
        <strain evidence="1 2">CBS 175.51</strain>
    </source>
</reference>
<gene>
    <name evidence="1" type="ORF">D9611_008064</name>
</gene>
<keyword evidence="2" id="KW-1185">Reference proteome</keyword>
<comment type="caution">
    <text evidence="1">The sequence shown here is derived from an EMBL/GenBank/DDBJ whole genome shotgun (WGS) entry which is preliminary data.</text>
</comment>
<dbReference type="EMBL" id="JAACJK010000111">
    <property type="protein sequence ID" value="KAF5332296.1"/>
    <property type="molecule type" value="Genomic_DNA"/>
</dbReference>
<dbReference type="PANTHER" id="PTHR15615:SF108">
    <property type="entry name" value="PROTEIN CNPPD1"/>
    <property type="match status" value="1"/>
</dbReference>
<accession>A0A8H5C095</accession>
<dbReference type="Pfam" id="PF08613">
    <property type="entry name" value="Cyclin"/>
    <property type="match status" value="1"/>
</dbReference>
<proteinExistence type="predicted"/>
<evidence type="ECO:0008006" key="3">
    <source>
        <dbReference type="Google" id="ProtNLM"/>
    </source>
</evidence>
<dbReference type="AlphaFoldDB" id="A0A8H5C095"/>
<dbReference type="GO" id="GO:0019901">
    <property type="term" value="F:protein kinase binding"/>
    <property type="evidence" value="ECO:0007669"/>
    <property type="project" value="InterPro"/>
</dbReference>
<evidence type="ECO:0000313" key="1">
    <source>
        <dbReference type="EMBL" id="KAF5332296.1"/>
    </source>
</evidence>
<dbReference type="GO" id="GO:0016538">
    <property type="term" value="F:cyclin-dependent protein serine/threonine kinase regulator activity"/>
    <property type="evidence" value="ECO:0007669"/>
    <property type="project" value="TreeGrafter"/>
</dbReference>
<dbReference type="SUPFAM" id="SSF47954">
    <property type="entry name" value="Cyclin-like"/>
    <property type="match status" value="1"/>
</dbReference>
<dbReference type="Gene3D" id="1.10.472.10">
    <property type="entry name" value="Cyclin-like"/>
    <property type="match status" value="1"/>
</dbReference>